<comment type="caution">
    <text evidence="3">The sequence shown here is derived from an EMBL/GenBank/DDBJ whole genome shotgun (WGS) entry which is preliminary data.</text>
</comment>
<evidence type="ECO:0000256" key="1">
    <source>
        <dbReference type="SAM" id="Phobius"/>
    </source>
</evidence>
<dbReference type="SMART" id="SM01080">
    <property type="entry name" value="CHASE2"/>
    <property type="match status" value="1"/>
</dbReference>
<sequence length="948" mass="105077">MTTQSSKGYAYQVGGSLPPTAKSYVQRQADDLLYQALQQRELCYILTARQMGKSSLRVRTMHRLQQAGVCCGVLDMTLLGTRQLTMNQWYASIIRRLIRVFNLPTHFRSWWLAREQLSPIECLAEFLEDELLGHISSPVVLFIDEIDAILQLDFSTDDFFSLLRACYNSRAEHSVYQRLTFALIGVATPSDLIDHPLSTPFNIGRSIAINGFDLAEAQPLLPGLISIGLKAPEILGEVLIWTGGQPFLTQKVCQLIGTVDQRENKLERSDHLSLVVGSDNSVDITEKVADLVKSNIIDNWEVQDHPEHLKTVRDRLLSNPHITGRVLGVYQQLLAGESISTDESQSQIALRLSGLVIDYQGQLKIANPIYRAVFNEAWVSQQLSELRPYGTALRAWSDSNGQHNQYLLTGLDLQAALSWAASKQLSEVDYRFLSASQAAAKEAVESELVNEIADKEKAEFALQAATEAVEILSRARRTARTQVSSFSLVKKRLAGIALGISSLVVLGRWSGGLQGLEWGLLDHFFQWRPVVTVDSRIAIITIDEPDIQSVGQFPIPDGVLAQALNNIEQFQPRLIGLDIYRDLPVEPGHQELVKVLRQMHHLIAIEKAVGTKIFAPPTLVNTDRVGFADQLLDQDGTVRRTLLAIETDSAENIKLSFPLKLTLAYLETYSETASEAYTDNAMVEDLLLSKGMNQPILLGNAILRPFRAYDGGYARADAGGYQTLLNYTGTQNQFLTFSLSQVLANEVPESAIRDRIVLIGSSASTVNDLLLTPYTERADGYMPGVTIHANIISMLLQAALDNRPLLRVWSEPIEIAWILLWIAMATLLSGKWLRQPQITVAAIVVIVVGLTGTAYALFLSGWWVPLAPTAIGMVLAAISVPIATAKPLERIVLTQIVQLLSEFALTKPAVGKIAIAYLKQSENAENQDWIDDTVQKIELQRQSLEQIE</sequence>
<evidence type="ECO:0000259" key="2">
    <source>
        <dbReference type="SMART" id="SM01080"/>
    </source>
</evidence>
<keyword evidence="1" id="KW-1133">Transmembrane helix</keyword>
<dbReference type="STRING" id="1666911.HLUCCA11_20130"/>
<dbReference type="Pfam" id="PF14516">
    <property type="entry name" value="AAA_35"/>
    <property type="match status" value="1"/>
</dbReference>
<dbReference type="InterPro" id="IPR007890">
    <property type="entry name" value="CHASE2"/>
</dbReference>
<dbReference type="Pfam" id="PF05226">
    <property type="entry name" value="CHASE2"/>
    <property type="match status" value="1"/>
</dbReference>
<evidence type="ECO:0000313" key="4">
    <source>
        <dbReference type="Proteomes" id="UP000050465"/>
    </source>
</evidence>
<keyword evidence="1" id="KW-0472">Membrane</keyword>
<protein>
    <submittedName>
        <fullName evidence="3">Putative transmembrane sensor domain</fullName>
    </submittedName>
</protein>
<feature type="transmembrane region" description="Helical" evidence="1">
    <location>
        <begin position="840"/>
        <end position="860"/>
    </location>
</feature>
<accession>A0A0P7ZE72</accession>
<proteinExistence type="predicted"/>
<dbReference type="EMBL" id="LJZR01000042">
    <property type="protein sequence ID" value="KPQ32947.1"/>
    <property type="molecule type" value="Genomic_DNA"/>
</dbReference>
<dbReference type="Gene3D" id="3.40.50.300">
    <property type="entry name" value="P-loop containing nucleotide triphosphate hydrolases"/>
    <property type="match status" value="1"/>
</dbReference>
<reference evidence="3 4" key="1">
    <citation type="submission" date="2015-09" db="EMBL/GenBank/DDBJ databases">
        <title>Identification and resolution of microdiversity through metagenomic sequencing of parallel consortia.</title>
        <authorList>
            <person name="Nelson W.C."/>
            <person name="Romine M.F."/>
            <person name="Lindemann S.R."/>
        </authorList>
    </citation>
    <scope>NUCLEOTIDE SEQUENCE [LARGE SCALE GENOMIC DNA]</scope>
    <source>
        <strain evidence="3">Ana</strain>
    </source>
</reference>
<dbReference type="AlphaFoldDB" id="A0A0P7ZE72"/>
<dbReference type="SUPFAM" id="SSF52540">
    <property type="entry name" value="P-loop containing nucleoside triphosphate hydrolases"/>
    <property type="match status" value="1"/>
</dbReference>
<feature type="domain" description="CHASE2" evidence="2">
    <location>
        <begin position="513"/>
        <end position="828"/>
    </location>
</feature>
<feature type="transmembrane region" description="Helical" evidence="1">
    <location>
        <begin position="866"/>
        <end position="885"/>
    </location>
</feature>
<dbReference type="PATRIC" id="fig|1666911.3.peg.2776"/>
<evidence type="ECO:0000313" key="3">
    <source>
        <dbReference type="EMBL" id="KPQ32947.1"/>
    </source>
</evidence>
<gene>
    <name evidence="3" type="ORF">HLUCCA11_20130</name>
</gene>
<dbReference type="Proteomes" id="UP000050465">
    <property type="component" value="Unassembled WGS sequence"/>
</dbReference>
<organism evidence="3 4">
    <name type="scientific">Phormidesmis priestleyi Ana</name>
    <dbReference type="NCBI Taxonomy" id="1666911"/>
    <lineage>
        <taxon>Bacteria</taxon>
        <taxon>Bacillati</taxon>
        <taxon>Cyanobacteriota</taxon>
        <taxon>Cyanophyceae</taxon>
        <taxon>Leptolyngbyales</taxon>
        <taxon>Leptolyngbyaceae</taxon>
        <taxon>Phormidesmis</taxon>
    </lineage>
</organism>
<keyword evidence="1 3" id="KW-0812">Transmembrane</keyword>
<feature type="transmembrane region" description="Helical" evidence="1">
    <location>
        <begin position="815"/>
        <end position="833"/>
    </location>
</feature>
<dbReference type="InterPro" id="IPR027417">
    <property type="entry name" value="P-loop_NTPase"/>
</dbReference>
<name>A0A0P7ZE72_9CYAN</name>